<evidence type="ECO:0000256" key="3">
    <source>
        <dbReference type="ARBA" id="ARBA00022448"/>
    </source>
</evidence>
<evidence type="ECO:0000256" key="8">
    <source>
        <dbReference type="SAM" id="MobiDB-lite"/>
    </source>
</evidence>
<protein>
    <recommendedName>
        <fullName evidence="10">Major facilitator superfamily (MFS) profile domain-containing protein</fullName>
    </recommendedName>
</protein>
<comment type="caution">
    <text evidence="11">The sequence shown here is derived from an EMBL/GenBank/DDBJ whole genome shotgun (WGS) entry which is preliminary data.</text>
</comment>
<feature type="transmembrane region" description="Helical" evidence="9">
    <location>
        <begin position="110"/>
        <end position="133"/>
    </location>
</feature>
<keyword evidence="5 9" id="KW-1133">Transmembrane helix</keyword>
<reference evidence="11" key="2">
    <citation type="submission" date="2022-01" db="EMBL/GenBank/DDBJ databases">
        <authorList>
            <person name="Hirooka S."/>
            <person name="Miyagishima S.Y."/>
        </authorList>
    </citation>
    <scope>NUCLEOTIDE SEQUENCE</scope>
    <source>
        <strain evidence="11">NBRC 102759</strain>
    </source>
</reference>
<evidence type="ECO:0000256" key="4">
    <source>
        <dbReference type="ARBA" id="ARBA00022692"/>
    </source>
</evidence>
<dbReference type="EMBL" id="BQMJ01000002">
    <property type="protein sequence ID" value="GJQ08531.1"/>
    <property type="molecule type" value="Genomic_DNA"/>
</dbReference>
<dbReference type="PROSITE" id="PS00217">
    <property type="entry name" value="SUGAR_TRANSPORT_2"/>
    <property type="match status" value="1"/>
</dbReference>
<sequence length="546" mass="61167">MQVHHPDTEEVVKSPRRSAWKLHHTSQEIDQSPSKKELGYKKFDWKEAADYDEDKSKKDAASEDQGTTSLLKFFLFVACVGSSMFGMDQALLSSVALFAPEALHLSSNEWSWISSGATLGATFGAIVAVPFNWLVGRKKVLMLSSLLYITGVVMATAAKSFIVLLLGRVIMGIGMGTEAMTIPIYISEVVPKSHRGAHLNIFNSLYNLGVLFGDVVDAIFIHVHPGSWRYMIGSGAIGPILQLACVFFFPESPRWLLKNGRKEDAQKAWLSFRRPTPISEQEYNEMVERVEEEMHENTSSWIVWKEIFTKPRIRATFMIGLLVSLAQQWNGATALGYYEPTIFTELGLDTFQAVYVTVPIGFWMLLWTIPPYFLLDKLGRRKTLLFTFPIFIIGLIISGTTILQHSPKKKAIGFFVGLALYYIGYEQGISPLAWALNGEIYELHVRNIGMAWGASTLLGSAFVSTYTFSRQVAAMSLPGVFGLYAALSTIFWILLFFFLPETGNVTLEGVRDRFEGGLLQIAKRNWKSIQPQNHKDASLTLPGIQR</sequence>
<dbReference type="PROSITE" id="PS50850">
    <property type="entry name" value="MFS"/>
    <property type="match status" value="1"/>
</dbReference>
<feature type="transmembrane region" description="Helical" evidence="9">
    <location>
        <begin position="140"/>
        <end position="158"/>
    </location>
</feature>
<keyword evidence="6 9" id="KW-0472">Membrane</keyword>
<feature type="domain" description="Major facilitator superfamily (MFS) profile" evidence="10">
    <location>
        <begin position="74"/>
        <end position="503"/>
    </location>
</feature>
<dbReference type="OrthoDB" id="6339427at2759"/>
<dbReference type="InterPro" id="IPR005828">
    <property type="entry name" value="MFS_sugar_transport-like"/>
</dbReference>
<keyword evidence="4 9" id="KW-0812">Transmembrane</keyword>
<comment type="similarity">
    <text evidence="2 7">Belongs to the major facilitator superfamily. Sugar transporter (TC 2.A.1.1) family.</text>
</comment>
<gene>
    <name evidence="11" type="ORF">GpartN1_g322.t1</name>
</gene>
<keyword evidence="12" id="KW-1185">Reference proteome</keyword>
<dbReference type="NCBIfam" id="TIGR00879">
    <property type="entry name" value="SP"/>
    <property type="match status" value="1"/>
</dbReference>
<feature type="transmembrane region" description="Helical" evidence="9">
    <location>
        <begin position="164"/>
        <end position="185"/>
    </location>
</feature>
<evidence type="ECO:0000259" key="10">
    <source>
        <dbReference type="PROSITE" id="PS50850"/>
    </source>
</evidence>
<dbReference type="Gene3D" id="1.20.1250.20">
    <property type="entry name" value="MFS general substrate transporter like domains"/>
    <property type="match status" value="1"/>
</dbReference>
<dbReference type="PANTHER" id="PTHR48020">
    <property type="entry name" value="PROTON MYO-INOSITOL COTRANSPORTER"/>
    <property type="match status" value="1"/>
</dbReference>
<dbReference type="InterPro" id="IPR005829">
    <property type="entry name" value="Sugar_transporter_CS"/>
</dbReference>
<evidence type="ECO:0000256" key="5">
    <source>
        <dbReference type="ARBA" id="ARBA00022989"/>
    </source>
</evidence>
<accession>A0A9C7UMR5</accession>
<evidence type="ECO:0000256" key="7">
    <source>
        <dbReference type="RuleBase" id="RU003346"/>
    </source>
</evidence>
<feature type="transmembrane region" description="Helical" evidence="9">
    <location>
        <begin position="448"/>
        <end position="469"/>
    </location>
</feature>
<feature type="transmembrane region" description="Helical" evidence="9">
    <location>
        <begin position="73"/>
        <end position="98"/>
    </location>
</feature>
<dbReference type="InterPro" id="IPR020846">
    <property type="entry name" value="MFS_dom"/>
</dbReference>
<evidence type="ECO:0000256" key="2">
    <source>
        <dbReference type="ARBA" id="ARBA00010992"/>
    </source>
</evidence>
<evidence type="ECO:0000313" key="11">
    <source>
        <dbReference type="EMBL" id="GJQ08531.1"/>
    </source>
</evidence>
<dbReference type="InterPro" id="IPR050814">
    <property type="entry name" value="Myo-inositol_Transporter"/>
</dbReference>
<proteinExistence type="inferred from homology"/>
<evidence type="ECO:0000313" key="12">
    <source>
        <dbReference type="Proteomes" id="UP001061958"/>
    </source>
</evidence>
<feature type="transmembrane region" description="Helical" evidence="9">
    <location>
        <begin position="411"/>
        <end position="436"/>
    </location>
</feature>
<dbReference type="PANTHER" id="PTHR48020:SF12">
    <property type="entry name" value="PROTON MYO-INOSITOL COTRANSPORTER"/>
    <property type="match status" value="1"/>
</dbReference>
<feature type="transmembrane region" description="Helical" evidence="9">
    <location>
        <begin position="315"/>
        <end position="338"/>
    </location>
</feature>
<dbReference type="SUPFAM" id="SSF103473">
    <property type="entry name" value="MFS general substrate transporter"/>
    <property type="match status" value="1"/>
</dbReference>
<dbReference type="InterPro" id="IPR036259">
    <property type="entry name" value="MFS_trans_sf"/>
</dbReference>
<feature type="compositionally biased region" description="Basic residues" evidence="8">
    <location>
        <begin position="14"/>
        <end position="24"/>
    </location>
</feature>
<feature type="transmembrane region" description="Helical" evidence="9">
    <location>
        <begin position="481"/>
        <end position="499"/>
    </location>
</feature>
<feature type="region of interest" description="Disordered" evidence="8">
    <location>
        <begin position="1"/>
        <end position="35"/>
    </location>
</feature>
<organism evidence="11 12">
    <name type="scientific">Galdieria partita</name>
    <dbReference type="NCBI Taxonomy" id="83374"/>
    <lineage>
        <taxon>Eukaryota</taxon>
        <taxon>Rhodophyta</taxon>
        <taxon>Bangiophyceae</taxon>
        <taxon>Galdieriales</taxon>
        <taxon>Galdieriaceae</taxon>
        <taxon>Galdieria</taxon>
    </lineage>
</organism>
<evidence type="ECO:0000256" key="9">
    <source>
        <dbReference type="SAM" id="Phobius"/>
    </source>
</evidence>
<dbReference type="GO" id="GO:0016020">
    <property type="term" value="C:membrane"/>
    <property type="evidence" value="ECO:0007669"/>
    <property type="project" value="UniProtKB-SubCell"/>
</dbReference>
<name>A0A9C7UMR5_9RHOD</name>
<feature type="transmembrane region" description="Helical" evidence="9">
    <location>
        <begin position="384"/>
        <end position="405"/>
    </location>
</feature>
<evidence type="ECO:0000256" key="1">
    <source>
        <dbReference type="ARBA" id="ARBA00004141"/>
    </source>
</evidence>
<reference evidence="11" key="1">
    <citation type="journal article" date="2022" name="Proc. Natl. Acad. Sci. U.S.A.">
        <title>Life cycle and functional genomics of the unicellular red alga Galdieria for elucidating algal and plant evolution and industrial use.</title>
        <authorList>
            <person name="Hirooka S."/>
            <person name="Itabashi T."/>
            <person name="Ichinose T.M."/>
            <person name="Onuma R."/>
            <person name="Fujiwara T."/>
            <person name="Yamashita S."/>
            <person name="Jong L.W."/>
            <person name="Tomita R."/>
            <person name="Iwane A.H."/>
            <person name="Miyagishima S.Y."/>
        </authorList>
    </citation>
    <scope>NUCLEOTIDE SEQUENCE</scope>
    <source>
        <strain evidence="11">NBRC 102759</strain>
    </source>
</reference>
<feature type="compositionally biased region" description="Basic and acidic residues" evidence="8">
    <location>
        <begin position="1"/>
        <end position="13"/>
    </location>
</feature>
<evidence type="ECO:0000256" key="6">
    <source>
        <dbReference type="ARBA" id="ARBA00023136"/>
    </source>
</evidence>
<dbReference type="Proteomes" id="UP001061958">
    <property type="component" value="Unassembled WGS sequence"/>
</dbReference>
<comment type="subcellular location">
    <subcellularLocation>
        <location evidence="1">Membrane</location>
        <topology evidence="1">Multi-pass membrane protein</topology>
    </subcellularLocation>
</comment>
<feature type="transmembrane region" description="Helical" evidence="9">
    <location>
        <begin position="353"/>
        <end position="375"/>
    </location>
</feature>
<dbReference type="Pfam" id="PF00083">
    <property type="entry name" value="Sugar_tr"/>
    <property type="match status" value="1"/>
</dbReference>
<feature type="transmembrane region" description="Helical" evidence="9">
    <location>
        <begin position="205"/>
        <end position="224"/>
    </location>
</feature>
<dbReference type="InterPro" id="IPR003663">
    <property type="entry name" value="Sugar/inositol_transpt"/>
</dbReference>
<feature type="transmembrane region" description="Helical" evidence="9">
    <location>
        <begin position="230"/>
        <end position="249"/>
    </location>
</feature>
<keyword evidence="3 7" id="KW-0813">Transport</keyword>
<dbReference type="GO" id="GO:0022857">
    <property type="term" value="F:transmembrane transporter activity"/>
    <property type="evidence" value="ECO:0007669"/>
    <property type="project" value="InterPro"/>
</dbReference>
<dbReference type="AlphaFoldDB" id="A0A9C7UMR5"/>
<dbReference type="PRINTS" id="PR00171">
    <property type="entry name" value="SUGRTRNSPORT"/>
</dbReference>